<evidence type="ECO:0000256" key="3">
    <source>
        <dbReference type="PROSITE-ProRule" id="PRU00023"/>
    </source>
</evidence>
<dbReference type="Gene3D" id="1.25.40.20">
    <property type="entry name" value="Ankyrin repeat-containing domain"/>
    <property type="match status" value="2"/>
</dbReference>
<dbReference type="EMBL" id="CAQQ02043486">
    <property type="status" value="NOT_ANNOTATED_CDS"/>
    <property type="molecule type" value="Genomic_DNA"/>
</dbReference>
<dbReference type="SUPFAM" id="SSF48403">
    <property type="entry name" value="Ankyrin repeat"/>
    <property type="match status" value="1"/>
</dbReference>
<feature type="repeat" description="ANK" evidence="3">
    <location>
        <begin position="80"/>
        <end position="112"/>
    </location>
</feature>
<evidence type="ECO:0000313" key="4">
    <source>
        <dbReference type="EnsemblMetazoa" id="MESCA005865-PA"/>
    </source>
</evidence>
<evidence type="ECO:0000256" key="1">
    <source>
        <dbReference type="ARBA" id="ARBA00022737"/>
    </source>
</evidence>
<keyword evidence="5" id="KW-1185">Reference proteome</keyword>
<dbReference type="STRING" id="36166.T1GQG0"/>
<dbReference type="Pfam" id="PF12796">
    <property type="entry name" value="Ank_2"/>
    <property type="match status" value="1"/>
</dbReference>
<dbReference type="PROSITE" id="PS50088">
    <property type="entry name" value="ANK_REPEAT"/>
    <property type="match status" value="2"/>
</dbReference>
<keyword evidence="1" id="KW-0677">Repeat</keyword>
<organism evidence="4 5">
    <name type="scientific">Megaselia scalaris</name>
    <name type="common">Humpbacked fly</name>
    <name type="synonym">Phora scalaris</name>
    <dbReference type="NCBI Taxonomy" id="36166"/>
    <lineage>
        <taxon>Eukaryota</taxon>
        <taxon>Metazoa</taxon>
        <taxon>Ecdysozoa</taxon>
        <taxon>Arthropoda</taxon>
        <taxon>Hexapoda</taxon>
        <taxon>Insecta</taxon>
        <taxon>Pterygota</taxon>
        <taxon>Neoptera</taxon>
        <taxon>Endopterygota</taxon>
        <taxon>Diptera</taxon>
        <taxon>Brachycera</taxon>
        <taxon>Muscomorpha</taxon>
        <taxon>Platypezoidea</taxon>
        <taxon>Phoridae</taxon>
        <taxon>Megaseliini</taxon>
        <taxon>Megaselia</taxon>
    </lineage>
</organism>
<dbReference type="HOGENOM" id="CLU_000134_19_0_1"/>
<dbReference type="PROSITE" id="PS50297">
    <property type="entry name" value="ANK_REP_REGION"/>
    <property type="match status" value="2"/>
</dbReference>
<dbReference type="InterPro" id="IPR050745">
    <property type="entry name" value="Multifunctional_regulatory"/>
</dbReference>
<dbReference type="AlphaFoldDB" id="T1GQG0"/>
<dbReference type="InterPro" id="IPR036770">
    <property type="entry name" value="Ankyrin_rpt-contain_sf"/>
</dbReference>
<proteinExistence type="predicted"/>
<dbReference type="PANTHER" id="PTHR24189:SF73">
    <property type="entry name" value="ANKYRIN REPEAT AND SOCS BOX-CONTAINING 15B"/>
    <property type="match status" value="1"/>
</dbReference>
<accession>T1GQG0</accession>
<sequence>MGDYDSDDEMSQLEKLRYQDIPKGMFVSGWDDANDNIEEEKNPTADIDKMILWAADENRINDVRECLKLDPTTVKSTDNDGYTPLHRACYNNFTDIAELLLLNNADPNAKTNLGWTPLHSACQWGHAESIALLLENGADVNAKSDGLQTPLHIAASVSNCRATAMNLLMYPECDAESKNNSEEAPDIIARRQGLSYPIFEMGNSVFKCETGIIDDESVRE</sequence>
<protein>
    <submittedName>
        <fullName evidence="4">Uncharacterized protein</fullName>
    </submittedName>
</protein>
<dbReference type="Proteomes" id="UP000015102">
    <property type="component" value="Unassembled WGS sequence"/>
</dbReference>
<dbReference type="PANTHER" id="PTHR24189">
    <property type="entry name" value="MYOTROPHIN"/>
    <property type="match status" value="1"/>
</dbReference>
<reference evidence="5" key="1">
    <citation type="submission" date="2013-02" db="EMBL/GenBank/DDBJ databases">
        <authorList>
            <person name="Hughes D."/>
        </authorList>
    </citation>
    <scope>NUCLEOTIDE SEQUENCE</scope>
    <source>
        <strain>Durham</strain>
        <strain evidence="5">NC isolate 2 -- Noor lab</strain>
    </source>
</reference>
<keyword evidence="2 3" id="KW-0040">ANK repeat</keyword>
<dbReference type="EnsemblMetazoa" id="MESCA005865-RA">
    <property type="protein sequence ID" value="MESCA005865-PA"/>
    <property type="gene ID" value="MESCA005865"/>
</dbReference>
<evidence type="ECO:0000313" key="5">
    <source>
        <dbReference type="Proteomes" id="UP000015102"/>
    </source>
</evidence>
<name>T1GQG0_MEGSC</name>
<evidence type="ECO:0000256" key="2">
    <source>
        <dbReference type="ARBA" id="ARBA00023043"/>
    </source>
</evidence>
<feature type="repeat" description="ANK" evidence="3">
    <location>
        <begin position="113"/>
        <end position="145"/>
    </location>
</feature>
<dbReference type="PRINTS" id="PR01415">
    <property type="entry name" value="ANKYRIN"/>
</dbReference>
<dbReference type="SMART" id="SM00248">
    <property type="entry name" value="ANK"/>
    <property type="match status" value="3"/>
</dbReference>
<dbReference type="OMA" id="CYIKPGL"/>
<dbReference type="InterPro" id="IPR002110">
    <property type="entry name" value="Ankyrin_rpt"/>
</dbReference>
<reference evidence="4" key="2">
    <citation type="submission" date="2015-06" db="UniProtKB">
        <authorList>
            <consortium name="EnsemblMetazoa"/>
        </authorList>
    </citation>
    <scope>IDENTIFICATION</scope>
</reference>